<evidence type="ECO:0000313" key="3">
    <source>
        <dbReference type="EMBL" id="CBY13133.1"/>
    </source>
</evidence>
<dbReference type="SUPFAM" id="SSF49854">
    <property type="entry name" value="Spermadhesin, CUB domain"/>
    <property type="match status" value="1"/>
</dbReference>
<keyword evidence="2" id="KW-0812">Transmembrane</keyword>
<dbReference type="Proteomes" id="UP000001307">
    <property type="component" value="Unassembled WGS sequence"/>
</dbReference>
<dbReference type="InterPro" id="IPR035914">
    <property type="entry name" value="Sperma_CUB_dom_sf"/>
</dbReference>
<reference evidence="3" key="1">
    <citation type="journal article" date="2010" name="Science">
        <title>Plasticity of animal genome architecture unmasked by rapid evolution of a pelagic tunicate.</title>
        <authorList>
            <person name="Denoeud F."/>
            <person name="Henriet S."/>
            <person name="Mungpakdee S."/>
            <person name="Aury J.M."/>
            <person name="Da Silva C."/>
            <person name="Brinkmann H."/>
            <person name="Mikhaleva J."/>
            <person name="Olsen L.C."/>
            <person name="Jubin C."/>
            <person name="Canestro C."/>
            <person name="Bouquet J.M."/>
            <person name="Danks G."/>
            <person name="Poulain J."/>
            <person name="Campsteijn C."/>
            <person name="Adamski M."/>
            <person name="Cross I."/>
            <person name="Yadetie F."/>
            <person name="Muffato M."/>
            <person name="Louis A."/>
            <person name="Butcher S."/>
            <person name="Tsagkogeorga G."/>
            <person name="Konrad A."/>
            <person name="Singh S."/>
            <person name="Jensen M.F."/>
            <person name="Cong E.H."/>
            <person name="Eikeseth-Otteraa H."/>
            <person name="Noel B."/>
            <person name="Anthouard V."/>
            <person name="Porcel B.M."/>
            <person name="Kachouri-Lafond R."/>
            <person name="Nishino A."/>
            <person name="Ugolini M."/>
            <person name="Chourrout P."/>
            <person name="Nishida H."/>
            <person name="Aasland R."/>
            <person name="Huzurbazar S."/>
            <person name="Westhof E."/>
            <person name="Delsuc F."/>
            <person name="Lehrach H."/>
            <person name="Reinhardt R."/>
            <person name="Weissenbach J."/>
            <person name="Roy S.W."/>
            <person name="Artiguenave F."/>
            <person name="Postlethwait J.H."/>
            <person name="Manak J.R."/>
            <person name="Thompson E.M."/>
            <person name="Jaillon O."/>
            <person name="Du Pasquier L."/>
            <person name="Boudinot P."/>
            <person name="Liberles D.A."/>
            <person name="Volff J.N."/>
            <person name="Philippe H."/>
            <person name="Lenhard B."/>
            <person name="Roest Crollius H."/>
            <person name="Wincker P."/>
            <person name="Chourrout D."/>
        </authorList>
    </citation>
    <scope>NUCLEOTIDE SEQUENCE [LARGE SCALE GENOMIC DNA]</scope>
</reference>
<dbReference type="AlphaFoldDB" id="E4XTS1"/>
<keyword evidence="2" id="KW-1133">Transmembrane helix</keyword>
<protein>
    <recommendedName>
        <fullName evidence="5">CUB domain-containing protein</fullName>
    </recommendedName>
</protein>
<evidence type="ECO:0000256" key="1">
    <source>
        <dbReference type="SAM" id="MobiDB-lite"/>
    </source>
</evidence>
<name>E4XTS1_OIKDI</name>
<accession>E4XTS1</accession>
<feature type="transmembrane region" description="Helical" evidence="2">
    <location>
        <begin position="204"/>
        <end position="227"/>
    </location>
</feature>
<keyword evidence="2" id="KW-0472">Membrane</keyword>
<keyword evidence="4" id="KW-1185">Reference proteome</keyword>
<organism evidence="3">
    <name type="scientific">Oikopleura dioica</name>
    <name type="common">Tunicate</name>
    <dbReference type="NCBI Taxonomy" id="34765"/>
    <lineage>
        <taxon>Eukaryota</taxon>
        <taxon>Metazoa</taxon>
        <taxon>Chordata</taxon>
        <taxon>Tunicata</taxon>
        <taxon>Appendicularia</taxon>
        <taxon>Copelata</taxon>
        <taxon>Oikopleuridae</taxon>
        <taxon>Oikopleura</taxon>
    </lineage>
</organism>
<evidence type="ECO:0008006" key="5">
    <source>
        <dbReference type="Google" id="ProtNLM"/>
    </source>
</evidence>
<dbReference type="EMBL" id="FN653162">
    <property type="protein sequence ID" value="CBY13133.1"/>
    <property type="molecule type" value="Genomic_DNA"/>
</dbReference>
<dbReference type="Gene3D" id="2.60.120.290">
    <property type="entry name" value="Spermadhesin, CUB domain"/>
    <property type="match status" value="1"/>
</dbReference>
<dbReference type="OrthoDB" id="10401026at2759"/>
<evidence type="ECO:0000256" key="2">
    <source>
        <dbReference type="SAM" id="Phobius"/>
    </source>
</evidence>
<sequence>MPRVKPERIISCKEDREFLNPGESSSIRSQRSWRNDFCKWRLMTTPGHVIRFKFAEMKIDCREEVNGFFFGGDSSKLEGAYHKAPICGTDREYVDIYSDEQDVELIFKYKSNEAALFDVRFESVAASEARGQLRVSDIDSAVMLYTRRESRPPPVRLNSAHNKQTQSPVPLAELSYIRPNSSPNGVPATTLSTVSATALLSQPWMLLTSATLALLLLTCISCFLFYWRKEKKRDRTTSESPVIAPPVLKNMNKRRPPPAHSGINDQKVHRFKS</sequence>
<gene>
    <name evidence="3" type="ORF">GSOID_T00003879001</name>
</gene>
<evidence type="ECO:0000313" key="4">
    <source>
        <dbReference type="Proteomes" id="UP000001307"/>
    </source>
</evidence>
<proteinExistence type="predicted"/>
<dbReference type="InParanoid" id="E4XTS1"/>
<feature type="region of interest" description="Disordered" evidence="1">
    <location>
        <begin position="235"/>
        <end position="273"/>
    </location>
</feature>